<organism evidence="2 3">
    <name type="scientific">Pyrrhoderma noxium</name>
    <dbReference type="NCBI Taxonomy" id="2282107"/>
    <lineage>
        <taxon>Eukaryota</taxon>
        <taxon>Fungi</taxon>
        <taxon>Dikarya</taxon>
        <taxon>Basidiomycota</taxon>
        <taxon>Agaricomycotina</taxon>
        <taxon>Agaricomycetes</taxon>
        <taxon>Hymenochaetales</taxon>
        <taxon>Hymenochaetaceae</taxon>
        <taxon>Pyrrhoderma</taxon>
    </lineage>
</organism>
<gene>
    <name evidence="2" type="ORF">PNOK_0610300</name>
</gene>
<dbReference type="Proteomes" id="UP000217199">
    <property type="component" value="Unassembled WGS sequence"/>
</dbReference>
<dbReference type="AlphaFoldDB" id="A0A286UDH7"/>
<dbReference type="OrthoDB" id="3565419at2759"/>
<evidence type="ECO:0000256" key="1">
    <source>
        <dbReference type="SAM" id="MobiDB-lite"/>
    </source>
</evidence>
<dbReference type="EMBL" id="NBII01000006">
    <property type="protein sequence ID" value="PAV17617.1"/>
    <property type="molecule type" value="Genomic_DNA"/>
</dbReference>
<accession>A0A286UDH7</accession>
<feature type="region of interest" description="Disordered" evidence="1">
    <location>
        <begin position="86"/>
        <end position="158"/>
    </location>
</feature>
<proteinExistence type="predicted"/>
<sequence>MEEPTPVDSFSSYKKSGCPLSESDVFFLELSQGVYDASEIKPLDAIQELVSEAEDESWDDGYVHADTEYDLEVSSEILMVDRTGVDATADARIDTQNDTGIPSRDQIKVSAKGVTSRSEELDEESVRRPDHGTSRELESELNSVRKEQSDRETDEVDEAAEIISKGCPDKLMGRGRGRKCQQALTVRNGEFLGSSAKKGISKSKKEGDNKIRVMNTKRKTPAIISRRLSTRANYEEAVKKAMDNTDFSPVYECEEWDGAKDDNKCGTEIKDKESLHKHFNDKHNFTKRELERWKCSLCSKGSKPKEWPQISSEGELNKNMIIRHLLSHLSEVKCPVENCGHVTKCGRSETLHRHGKSSHTFAGENPVSLVTKTNKMVKKKKKRKVNDENYDVFGESRKVEGKTLKRKRR</sequence>
<evidence type="ECO:0000313" key="3">
    <source>
        <dbReference type="Proteomes" id="UP000217199"/>
    </source>
</evidence>
<name>A0A286UDH7_9AGAM</name>
<comment type="caution">
    <text evidence="2">The sequence shown here is derived from an EMBL/GenBank/DDBJ whole genome shotgun (WGS) entry which is preliminary data.</text>
</comment>
<reference evidence="2 3" key="1">
    <citation type="journal article" date="2017" name="Mol. Ecol.">
        <title>Comparative and population genomic landscape of Phellinus noxius: A hypervariable fungus causing root rot in trees.</title>
        <authorList>
            <person name="Chung C.L."/>
            <person name="Lee T.J."/>
            <person name="Akiba M."/>
            <person name="Lee H.H."/>
            <person name="Kuo T.H."/>
            <person name="Liu D."/>
            <person name="Ke H.M."/>
            <person name="Yokoi T."/>
            <person name="Roa M.B."/>
            <person name="Lu M.J."/>
            <person name="Chang Y.Y."/>
            <person name="Ann P.J."/>
            <person name="Tsai J.N."/>
            <person name="Chen C.Y."/>
            <person name="Tzean S.S."/>
            <person name="Ota Y."/>
            <person name="Hattori T."/>
            <person name="Sahashi N."/>
            <person name="Liou R.F."/>
            <person name="Kikuchi T."/>
            <person name="Tsai I.J."/>
        </authorList>
    </citation>
    <scope>NUCLEOTIDE SEQUENCE [LARGE SCALE GENOMIC DNA]</scope>
    <source>
        <strain evidence="2 3">FFPRI411160</strain>
    </source>
</reference>
<feature type="compositionally biased region" description="Basic and acidic residues" evidence="1">
    <location>
        <begin position="124"/>
        <end position="151"/>
    </location>
</feature>
<keyword evidence="3" id="KW-1185">Reference proteome</keyword>
<protein>
    <submittedName>
        <fullName evidence="2">Uncharacterized protein</fullName>
    </submittedName>
</protein>
<evidence type="ECO:0000313" key="2">
    <source>
        <dbReference type="EMBL" id="PAV17617.1"/>
    </source>
</evidence>
<dbReference type="InParanoid" id="A0A286UDH7"/>